<reference evidence="7" key="1">
    <citation type="submission" date="2022-08" db="EMBL/GenBank/DDBJ databases">
        <title>Draft genome sequencing of Roseisolibacter agri AW1220.</title>
        <authorList>
            <person name="Tobiishi Y."/>
            <person name="Tonouchi A."/>
        </authorList>
    </citation>
    <scope>NUCLEOTIDE SEQUENCE</scope>
    <source>
        <strain evidence="7">AW1220</strain>
    </source>
</reference>
<feature type="domain" description="Aromatic amino acid beta-eliminating lyase/threonine aldolase" evidence="6">
    <location>
        <begin position="13"/>
        <end position="297"/>
    </location>
</feature>
<evidence type="ECO:0000256" key="3">
    <source>
        <dbReference type="ARBA" id="ARBA00022898"/>
    </source>
</evidence>
<dbReference type="AlphaFoldDB" id="A0AA37VBB8"/>
<name>A0AA37VBB8_9BACT</name>
<dbReference type="NCBIfam" id="NF041359">
    <property type="entry name" value="GntG_guanitoxin"/>
    <property type="match status" value="1"/>
</dbReference>
<gene>
    <name evidence="7" type="ORF">rosag_27760</name>
</gene>
<dbReference type="InterPro" id="IPR015421">
    <property type="entry name" value="PyrdxlP-dep_Trfase_major"/>
</dbReference>
<dbReference type="PANTHER" id="PTHR48097:SF9">
    <property type="entry name" value="L-THREONINE ALDOLASE"/>
    <property type="match status" value="1"/>
</dbReference>
<protein>
    <submittedName>
        <fullName evidence="7">Threonine aldolase</fullName>
    </submittedName>
</protein>
<accession>A0AA37VBB8</accession>
<comment type="cofactor">
    <cofactor evidence="1">
        <name>pyridoxal 5'-phosphate</name>
        <dbReference type="ChEBI" id="CHEBI:597326"/>
    </cofactor>
</comment>
<evidence type="ECO:0000313" key="7">
    <source>
        <dbReference type="EMBL" id="GLC26263.1"/>
    </source>
</evidence>
<dbReference type="EMBL" id="BRXS01000004">
    <property type="protein sequence ID" value="GLC26263.1"/>
    <property type="molecule type" value="Genomic_DNA"/>
</dbReference>
<dbReference type="InterPro" id="IPR015422">
    <property type="entry name" value="PyrdxlP-dep_Trfase_small"/>
</dbReference>
<keyword evidence="8" id="KW-1185">Reference proteome</keyword>
<comment type="caution">
    <text evidence="7">The sequence shown here is derived from an EMBL/GenBank/DDBJ whole genome shotgun (WGS) entry which is preliminary data.</text>
</comment>
<keyword evidence="4" id="KW-0456">Lyase</keyword>
<dbReference type="GO" id="GO:0006567">
    <property type="term" value="P:L-threonine catabolic process"/>
    <property type="evidence" value="ECO:0007669"/>
    <property type="project" value="TreeGrafter"/>
</dbReference>
<evidence type="ECO:0000313" key="8">
    <source>
        <dbReference type="Proteomes" id="UP001161325"/>
    </source>
</evidence>
<dbReference type="PIRSF" id="PIRSF017617">
    <property type="entry name" value="Thr_aldolase"/>
    <property type="match status" value="1"/>
</dbReference>
<dbReference type="InterPro" id="IPR023603">
    <property type="entry name" value="Low_specificity_L-TA-like"/>
</dbReference>
<dbReference type="SUPFAM" id="SSF53383">
    <property type="entry name" value="PLP-dependent transferases"/>
    <property type="match status" value="1"/>
</dbReference>
<feature type="modified residue" description="N6-(pyridoxal phosphate)lysine" evidence="5">
    <location>
        <position position="211"/>
    </location>
</feature>
<dbReference type="GO" id="GO:0008732">
    <property type="term" value="F:L-allo-threonine aldolase activity"/>
    <property type="evidence" value="ECO:0007669"/>
    <property type="project" value="TreeGrafter"/>
</dbReference>
<evidence type="ECO:0000256" key="5">
    <source>
        <dbReference type="PIRSR" id="PIRSR017617-1"/>
    </source>
</evidence>
<dbReference type="FunFam" id="3.40.640.10:FF:000030">
    <property type="entry name" value="Low-specificity L-threonine aldolase"/>
    <property type="match status" value="1"/>
</dbReference>
<dbReference type="GO" id="GO:0005829">
    <property type="term" value="C:cytosol"/>
    <property type="evidence" value="ECO:0007669"/>
    <property type="project" value="TreeGrafter"/>
</dbReference>
<dbReference type="RefSeq" id="WP_284350721.1">
    <property type="nucleotide sequence ID" value="NZ_BRXS01000004.1"/>
</dbReference>
<dbReference type="Pfam" id="PF01212">
    <property type="entry name" value="Beta_elim_lyase"/>
    <property type="match status" value="1"/>
</dbReference>
<dbReference type="PANTHER" id="PTHR48097">
    <property type="entry name" value="L-THREONINE ALDOLASE-RELATED"/>
    <property type="match status" value="1"/>
</dbReference>
<evidence type="ECO:0000259" key="6">
    <source>
        <dbReference type="Pfam" id="PF01212"/>
    </source>
</evidence>
<dbReference type="InterPro" id="IPR015424">
    <property type="entry name" value="PyrdxlP-dep_Trfase"/>
</dbReference>
<sequence length="358" mass="37225">MPTTNASAAARIDLRSDTVTRPTPEMRRAMADAEVGDDVLDGDPTVQRLEARVAELLGKERAYFFPSGTMANQAAVWLLARRGTEVLLDAESHLIQWEHAGLAALAGVQIRAVPAGAGRRVMDAASLAATIRPPSLHAPKASLVCFENTHNGAGGVVTSAADLLAMAEVARAHGLPVHMDGARLWNAAVATGTPISHFADCADTVMVSFSKGLGAPVGAVLAGSSDALADAWVVRKRMGGGMRQSGILAAGALHGLEHQWPRLADDHARTRALADAIDGVGGARVVPPDTNILMVDLPHPVVPAVVARAAAQGVLLSPWTTTRLRAVTHRDVDDAMVHRAGEVIVAALEAELHAAASA</sequence>
<comment type="similarity">
    <text evidence="2">Belongs to the threonine aldolase family.</text>
</comment>
<evidence type="ECO:0000256" key="4">
    <source>
        <dbReference type="ARBA" id="ARBA00023239"/>
    </source>
</evidence>
<dbReference type="Gene3D" id="3.40.640.10">
    <property type="entry name" value="Type I PLP-dependent aspartate aminotransferase-like (Major domain)"/>
    <property type="match status" value="1"/>
</dbReference>
<dbReference type="Proteomes" id="UP001161325">
    <property type="component" value="Unassembled WGS sequence"/>
</dbReference>
<dbReference type="Gene3D" id="3.90.1150.10">
    <property type="entry name" value="Aspartate Aminotransferase, domain 1"/>
    <property type="match status" value="1"/>
</dbReference>
<proteinExistence type="inferred from homology"/>
<dbReference type="InterPro" id="IPR001597">
    <property type="entry name" value="ArAA_b-elim_lyase/Thr_aldolase"/>
</dbReference>
<organism evidence="7 8">
    <name type="scientific">Roseisolibacter agri</name>
    <dbReference type="NCBI Taxonomy" id="2014610"/>
    <lineage>
        <taxon>Bacteria</taxon>
        <taxon>Pseudomonadati</taxon>
        <taxon>Gemmatimonadota</taxon>
        <taxon>Gemmatimonadia</taxon>
        <taxon>Gemmatimonadales</taxon>
        <taxon>Gemmatimonadaceae</taxon>
        <taxon>Roseisolibacter</taxon>
    </lineage>
</organism>
<dbReference type="GO" id="GO:0006545">
    <property type="term" value="P:glycine biosynthetic process"/>
    <property type="evidence" value="ECO:0007669"/>
    <property type="project" value="TreeGrafter"/>
</dbReference>
<keyword evidence="3" id="KW-0663">Pyridoxal phosphate</keyword>
<evidence type="ECO:0000256" key="2">
    <source>
        <dbReference type="ARBA" id="ARBA00006966"/>
    </source>
</evidence>
<evidence type="ECO:0000256" key="1">
    <source>
        <dbReference type="ARBA" id="ARBA00001933"/>
    </source>
</evidence>